<protein>
    <submittedName>
        <fullName evidence="1">T9SS type A sorting domain-containing protein</fullName>
    </submittedName>
</protein>
<accession>A0AAE3UB97</accession>
<dbReference type="EMBL" id="JASJOS010000033">
    <property type="protein sequence ID" value="MDJ1486286.1"/>
    <property type="molecule type" value="Genomic_DNA"/>
</dbReference>
<dbReference type="RefSeq" id="WP_313989757.1">
    <property type="nucleotide sequence ID" value="NZ_JASJOS010000033.1"/>
</dbReference>
<dbReference type="PANTHER" id="PTHR42754">
    <property type="entry name" value="ENDOGLUCANASE"/>
    <property type="match status" value="1"/>
</dbReference>
<dbReference type="NCBIfam" id="TIGR04183">
    <property type="entry name" value="Por_Secre_tail"/>
    <property type="match status" value="1"/>
</dbReference>
<reference evidence="1" key="1">
    <citation type="submission" date="2023-05" db="EMBL/GenBank/DDBJ databases">
        <authorList>
            <person name="Zhang X."/>
        </authorList>
    </citation>
    <scope>NUCLEOTIDE SEQUENCE</scope>
    <source>
        <strain evidence="1">YF14B1</strain>
    </source>
</reference>
<gene>
    <name evidence="1" type="ORF">QNI16_37750</name>
</gene>
<dbReference type="PANTHER" id="PTHR42754:SF1">
    <property type="entry name" value="LIPOPROTEIN"/>
    <property type="match status" value="1"/>
</dbReference>
<sequence>MIKLDSQGNREWDRTLGGIEDDEALSITPTIDGNYLVAGNSLSSVSFDRTVTQLRPYTDGDTWLLKITPTGSILWQRSYPICKAHSYTLTGFPATVPSESYAPEFVKPNLIMVPHADGSFLLGGDLGMAKPYGIPAHYDGQEAVRGGYRLVRIDSAGNVLWTTQRVTTIRGDLLQMYDVSNGAIAAADGGYWLLTQGLKLIRVGERGEYMYEIWYHHHAEKGVSMQSLPGGAILLSGSTRVNLFYEQRETSRGGWDYWLLALGEPFPQPVNAELFWHEYLWGECIACEQSRIVSTKSLFKFKATPLQKPVVQTFRLHNPGKVDVIVSPPILPAGFSVKGEFASKLSAGQTTLLYLQTDATRIGTFSGQVLMQVTSMPKSNQQPNGQTDSPDMPQASNWLIFQVSSQVDEPKAELKKKRVQTSAQRVQQVNGLTEEDPPYLSQLFPNPSRNGSTLEYFSVATQPCQLTLTNPLGQIVFAQSLMSQPGWNRWECPRNGLPAGIYLLRLTWGRQSQTHKWVLND</sequence>
<dbReference type="Proteomes" id="UP001241110">
    <property type="component" value="Unassembled WGS sequence"/>
</dbReference>
<comment type="caution">
    <text evidence="1">The sequence shown here is derived from an EMBL/GenBank/DDBJ whole genome shotgun (WGS) entry which is preliminary data.</text>
</comment>
<dbReference type="InterPro" id="IPR026444">
    <property type="entry name" value="Secre_tail"/>
</dbReference>
<evidence type="ECO:0000313" key="2">
    <source>
        <dbReference type="Proteomes" id="UP001241110"/>
    </source>
</evidence>
<name>A0AAE3UB97_9BACT</name>
<proteinExistence type="predicted"/>
<dbReference type="InterPro" id="IPR013783">
    <property type="entry name" value="Ig-like_fold"/>
</dbReference>
<dbReference type="Gene3D" id="2.60.40.10">
    <property type="entry name" value="Immunoglobulins"/>
    <property type="match status" value="1"/>
</dbReference>
<dbReference type="AlphaFoldDB" id="A0AAE3UB97"/>
<organism evidence="1 2">
    <name type="scientific">Xanthocytophaga flava</name>
    <dbReference type="NCBI Taxonomy" id="3048013"/>
    <lineage>
        <taxon>Bacteria</taxon>
        <taxon>Pseudomonadati</taxon>
        <taxon>Bacteroidota</taxon>
        <taxon>Cytophagia</taxon>
        <taxon>Cytophagales</taxon>
        <taxon>Rhodocytophagaceae</taxon>
        <taxon>Xanthocytophaga</taxon>
    </lineage>
</organism>
<evidence type="ECO:0000313" key="1">
    <source>
        <dbReference type="EMBL" id="MDJ1486286.1"/>
    </source>
</evidence>